<dbReference type="EMBL" id="BAAAEU010000023">
    <property type="protein sequence ID" value="GAA0719224.1"/>
    <property type="molecule type" value="Genomic_DNA"/>
</dbReference>
<name>A0ABN1IQB9_9GAMM</name>
<dbReference type="PROSITE" id="PS51194">
    <property type="entry name" value="HELICASE_CTER"/>
    <property type="match status" value="1"/>
</dbReference>
<dbReference type="PANTHER" id="PTHR45766">
    <property type="entry name" value="DNA ANNEALING HELICASE AND ENDONUCLEASE ZRANB3 FAMILY MEMBER"/>
    <property type="match status" value="1"/>
</dbReference>
<evidence type="ECO:0000313" key="9">
    <source>
        <dbReference type="Proteomes" id="UP001501523"/>
    </source>
</evidence>
<evidence type="ECO:0000256" key="3">
    <source>
        <dbReference type="ARBA" id="ARBA00022806"/>
    </source>
</evidence>
<reference evidence="8 9" key="1">
    <citation type="journal article" date="2019" name="Int. J. Syst. Evol. Microbiol.">
        <title>The Global Catalogue of Microorganisms (GCM) 10K type strain sequencing project: providing services to taxonomists for standard genome sequencing and annotation.</title>
        <authorList>
            <consortium name="The Broad Institute Genomics Platform"/>
            <consortium name="The Broad Institute Genome Sequencing Center for Infectious Disease"/>
            <person name="Wu L."/>
            <person name="Ma J."/>
        </authorList>
    </citation>
    <scope>NUCLEOTIDE SEQUENCE [LARGE SCALE GENOMIC DNA]</scope>
    <source>
        <strain evidence="8 9">JCM 15421</strain>
    </source>
</reference>
<dbReference type="CDD" id="cd18011">
    <property type="entry name" value="DEXDc_RapA"/>
    <property type="match status" value="1"/>
</dbReference>
<protein>
    <submittedName>
        <fullName evidence="8">DEAD/DEAH box helicase</fullName>
    </submittedName>
</protein>
<accession>A0ABN1IQB9</accession>
<dbReference type="InterPro" id="IPR006935">
    <property type="entry name" value="Helicase/UvrB_N"/>
</dbReference>
<dbReference type="InterPro" id="IPR057342">
    <property type="entry name" value="DEXDc_RapA"/>
</dbReference>
<comment type="caution">
    <text evidence="8">The sequence shown here is derived from an EMBL/GenBank/DDBJ whole genome shotgun (WGS) entry which is preliminary data.</text>
</comment>
<keyword evidence="1" id="KW-0547">Nucleotide-binding</keyword>
<evidence type="ECO:0000259" key="6">
    <source>
        <dbReference type="PROSITE" id="PS51192"/>
    </source>
</evidence>
<dbReference type="SMART" id="SM00487">
    <property type="entry name" value="DEXDc"/>
    <property type="match status" value="1"/>
</dbReference>
<dbReference type="Gene3D" id="3.40.50.10810">
    <property type="entry name" value="Tandem AAA-ATPase domain"/>
    <property type="match status" value="1"/>
</dbReference>
<evidence type="ECO:0000256" key="2">
    <source>
        <dbReference type="ARBA" id="ARBA00022801"/>
    </source>
</evidence>
<dbReference type="Pfam" id="PF04851">
    <property type="entry name" value="ResIII"/>
    <property type="match status" value="1"/>
</dbReference>
<dbReference type="InterPro" id="IPR014001">
    <property type="entry name" value="Helicase_ATP-bd"/>
</dbReference>
<gene>
    <name evidence="8" type="ORF">GCM10009105_27610</name>
</gene>
<keyword evidence="4" id="KW-0067">ATP-binding</keyword>
<keyword evidence="9" id="KW-1185">Reference proteome</keyword>
<evidence type="ECO:0000313" key="8">
    <source>
        <dbReference type="EMBL" id="GAA0719224.1"/>
    </source>
</evidence>
<keyword evidence="5" id="KW-0175">Coiled coil</keyword>
<dbReference type="RefSeq" id="WP_343792163.1">
    <property type="nucleotide sequence ID" value="NZ_BAAAEU010000023.1"/>
</dbReference>
<dbReference type="InterPro" id="IPR027417">
    <property type="entry name" value="P-loop_NTPase"/>
</dbReference>
<dbReference type="SUPFAM" id="SSF52540">
    <property type="entry name" value="P-loop containing nucleoside triphosphate hydrolases"/>
    <property type="match status" value="2"/>
</dbReference>
<feature type="domain" description="Helicase C-terminal" evidence="7">
    <location>
        <begin position="433"/>
        <end position="602"/>
    </location>
</feature>
<organism evidence="8 9">
    <name type="scientific">Dokdonella soli</name>
    <dbReference type="NCBI Taxonomy" id="529810"/>
    <lineage>
        <taxon>Bacteria</taxon>
        <taxon>Pseudomonadati</taxon>
        <taxon>Pseudomonadota</taxon>
        <taxon>Gammaproteobacteria</taxon>
        <taxon>Lysobacterales</taxon>
        <taxon>Rhodanobacteraceae</taxon>
        <taxon>Dokdonella</taxon>
    </lineage>
</organism>
<evidence type="ECO:0000256" key="4">
    <source>
        <dbReference type="ARBA" id="ARBA00022840"/>
    </source>
</evidence>
<proteinExistence type="predicted"/>
<evidence type="ECO:0000256" key="1">
    <source>
        <dbReference type="ARBA" id="ARBA00022741"/>
    </source>
</evidence>
<feature type="coiled-coil region" evidence="5">
    <location>
        <begin position="879"/>
        <end position="907"/>
    </location>
</feature>
<dbReference type="Proteomes" id="UP001501523">
    <property type="component" value="Unassembled WGS sequence"/>
</dbReference>
<evidence type="ECO:0000256" key="5">
    <source>
        <dbReference type="SAM" id="Coils"/>
    </source>
</evidence>
<keyword evidence="3 8" id="KW-0347">Helicase</keyword>
<dbReference type="InterPro" id="IPR049730">
    <property type="entry name" value="SNF2/RAD54-like_C"/>
</dbReference>
<dbReference type="Pfam" id="PF00271">
    <property type="entry name" value="Helicase_C"/>
    <property type="match status" value="1"/>
</dbReference>
<sequence>MVAPGARVLIRDEEWLVRRVDPASDGGELLLCDGVSDLVRGRSAQFLTRLEGRVDVLDPAQTRLVADDSSHFNASMLYIESVLRRNLPNDDRIRLGNRAVMNLVPYQLDPALQALQQPRQRILIADATGLGKTLEAGILATELIQRGRGNRILVITLKSMLTQFQKEFWSRFSIPLVRLDSTGLAAVRNRIPANHNPFNHYDRTIISIDTLKNNLEYRNYLENAWWDIIIIDECHNVAARAQESGLSRRARLARLLSTRSDSLILLSATPHDGSARSFASLMSLLDPTAISDPDDYTPEDFRDKGLVIRRFKKDICSQVEGDFRDRVTQVYRAQASTAEEAAFNALLDIPFTQGGKRQTGRQHELQRVGMQKGLFSSPAAALQSARNRIATLQNRDARTDDEDEEIAALQFFVQALERITPAEFSKYQRFVQLLRDVDYAWSPSNANDRLVVFSERIETIHWLSEHLQSDLKLKTDQVGVLHGGLTDTEQQALVERFGRKEDPIRVLLCSDVASEGLNLHYFSHRLVHFDLPWSLMVFQQRNGRIDRYGQTHQPLITYLLTETTVEKIRGDLRILEVLQQKDDRANRDLGDPSAFLNLHDPDLEAKKVGELMADGVSAIQIEHDMERAATQAIEGEGDWLLQLFNGADAKAASKPDPLSQIAQTSSLFPDDFAFAKTALEELGRVHPIAQWTSDDASRTLTLTAPLDLQQRLHQIPREARDPNDRYVLSGQIQRVADAIENARQAKREEESWSTVHYLWPQHPISEWLRDRVLTHFGRHTAPVLQSNALADDERAIVMMGLVPNRKGQPLLVDWKVAVLRGKQAVALEPFDEFCERIGLRAGRLPNPAKAIDTAPLQVDLRAAVATMQAHMQQRQQTFAEEMTTRLQETLANLKRMQERQIEQLELRLDKQGGLENLRQGKRAHRVGQIRKVFDEYEIWVRDSLQTEPHPHIQVLAAVCR</sequence>
<dbReference type="InterPro" id="IPR001650">
    <property type="entry name" value="Helicase_C-like"/>
</dbReference>
<dbReference type="Gene3D" id="3.40.50.300">
    <property type="entry name" value="P-loop containing nucleotide triphosphate hydrolases"/>
    <property type="match status" value="1"/>
</dbReference>
<dbReference type="PANTHER" id="PTHR45766:SF6">
    <property type="entry name" value="SWI_SNF-RELATED MATRIX-ASSOCIATED ACTIN-DEPENDENT REGULATOR OF CHROMATIN SUBFAMILY A-LIKE PROTEIN 1"/>
    <property type="match status" value="1"/>
</dbReference>
<dbReference type="CDD" id="cd18793">
    <property type="entry name" value="SF2_C_SNF"/>
    <property type="match status" value="1"/>
</dbReference>
<evidence type="ECO:0000259" key="7">
    <source>
        <dbReference type="PROSITE" id="PS51194"/>
    </source>
</evidence>
<keyword evidence="2" id="KW-0378">Hydrolase</keyword>
<dbReference type="InterPro" id="IPR038718">
    <property type="entry name" value="SNF2-like_sf"/>
</dbReference>
<dbReference type="SMART" id="SM00490">
    <property type="entry name" value="HELICc"/>
    <property type="match status" value="1"/>
</dbReference>
<dbReference type="PROSITE" id="PS51192">
    <property type="entry name" value="HELICASE_ATP_BIND_1"/>
    <property type="match status" value="1"/>
</dbReference>
<feature type="domain" description="Helicase ATP-binding" evidence="6">
    <location>
        <begin position="113"/>
        <end position="288"/>
    </location>
</feature>
<dbReference type="GO" id="GO:0004386">
    <property type="term" value="F:helicase activity"/>
    <property type="evidence" value="ECO:0007669"/>
    <property type="project" value="UniProtKB-KW"/>
</dbReference>